<name>A0A5E4NJ33_9HEMI</name>
<evidence type="ECO:0000313" key="1">
    <source>
        <dbReference type="EMBL" id="VVC42616.1"/>
    </source>
</evidence>
<gene>
    <name evidence="1" type="ORF">CINCED_3A018218</name>
</gene>
<keyword evidence="2" id="KW-1185">Reference proteome</keyword>
<dbReference type="Proteomes" id="UP000325440">
    <property type="component" value="Unassembled WGS sequence"/>
</dbReference>
<protein>
    <recommendedName>
        <fullName evidence="3">Reverse transcriptase domain</fullName>
    </recommendedName>
</protein>
<reference evidence="1 2" key="1">
    <citation type="submission" date="2019-08" db="EMBL/GenBank/DDBJ databases">
        <authorList>
            <person name="Alioto T."/>
            <person name="Alioto T."/>
            <person name="Gomez Garrido J."/>
        </authorList>
    </citation>
    <scope>NUCLEOTIDE SEQUENCE [LARGE SCALE GENOMIC DNA]</scope>
</reference>
<dbReference type="OrthoDB" id="6627439at2759"/>
<accession>A0A5E4NJ33</accession>
<dbReference type="PANTHER" id="PTHR19446">
    <property type="entry name" value="REVERSE TRANSCRIPTASES"/>
    <property type="match status" value="1"/>
</dbReference>
<sequence>MPRRSDRPGGKKPVHWWSTEIAQLRSRCLAARRAYQRSRGRRVATEGVEELRRAFQDERKSLRLAIRKAQEHSWRELCRAVENDPWGLPYKLVTKKLRTGNSGAQACGREAMIVDGLFPDDPPVDWARVPLPRAGGMLAPLFSATELEAAACHLPPGKAPGPDGVPNVVLKRACEMIPAVLLDVFNRCLGQGEFPRMWKRAKLVLLHKGADKPPDEPSSYRPIWSAEHRRETIREAVARAGQHPPQ</sequence>
<dbReference type="AlphaFoldDB" id="A0A5E4NJ33"/>
<organism evidence="1 2">
    <name type="scientific">Cinara cedri</name>
    <dbReference type="NCBI Taxonomy" id="506608"/>
    <lineage>
        <taxon>Eukaryota</taxon>
        <taxon>Metazoa</taxon>
        <taxon>Ecdysozoa</taxon>
        <taxon>Arthropoda</taxon>
        <taxon>Hexapoda</taxon>
        <taxon>Insecta</taxon>
        <taxon>Pterygota</taxon>
        <taxon>Neoptera</taxon>
        <taxon>Paraneoptera</taxon>
        <taxon>Hemiptera</taxon>
        <taxon>Sternorrhyncha</taxon>
        <taxon>Aphidomorpha</taxon>
        <taxon>Aphidoidea</taxon>
        <taxon>Aphididae</taxon>
        <taxon>Lachninae</taxon>
        <taxon>Cinara</taxon>
    </lineage>
</organism>
<proteinExistence type="predicted"/>
<evidence type="ECO:0008006" key="3">
    <source>
        <dbReference type="Google" id="ProtNLM"/>
    </source>
</evidence>
<dbReference type="EMBL" id="CABPRJ010001967">
    <property type="protein sequence ID" value="VVC42616.1"/>
    <property type="molecule type" value="Genomic_DNA"/>
</dbReference>
<evidence type="ECO:0000313" key="2">
    <source>
        <dbReference type="Proteomes" id="UP000325440"/>
    </source>
</evidence>